<keyword evidence="1" id="KW-0812">Transmembrane</keyword>
<proteinExistence type="predicted"/>
<dbReference type="EMBL" id="CP017420">
    <property type="protein sequence ID" value="AOV05770.1"/>
    <property type="molecule type" value="Genomic_DNA"/>
</dbReference>
<dbReference type="Pfam" id="PF03929">
    <property type="entry name" value="PepSY_TM"/>
    <property type="match status" value="1"/>
</dbReference>
<feature type="transmembrane region" description="Helical" evidence="1">
    <location>
        <begin position="29"/>
        <end position="50"/>
    </location>
</feature>
<sequence length="573" mass="61222">MAKEQISKVPGSGAATGGFRQAQAWLHTWCGLWFSWLLFAVFLTGSLAVFQEAITHWMTPEHHAEEAAEAAARAAAPAGQGADLGQRLAWGAAYMQKHHQGAQMWEIWPSDDKGGGDLRVYWFDANRQYADAELDTATGEEMGAGHGHGHGATRATMGGNHFVDFHYELHAGQVGLWVIGIAAMAMLVALVSGVITHKRIFKDFFTFRARKGQRSWLDAHNAVAVLTLPFQFMIAYTGIAISSLSFMPVGVWTVYGTDQAARTAFIADMNEAGPPALSGKPLAVPDLEPFARRGQELMGQAVRAVVIDHPGDASARIGVYGWNSDDRAHQRLSPNSGMAMFSAATGEVLQVRLPGGADGGAPSLAQAVMGGLHMVKFGGLAMKWLYFLCGLAGAAMMATGAILFMVKRRSRHQGEFGSATARVYRLIEGLNVAAIAGLGLGCIGYLWANRLVPVGLAHRADWELAVFFGLWGLALVHALACAPATAWRQQMGLLAMLCLLLPLLNWITVGEPLSAHMLEGDWESAGVELFCLATGLAAAWAWRWLARRGAGAAAKARTAKGQAAVAGPSEVQA</sequence>
<protein>
    <submittedName>
        <fullName evidence="2">Peptidase</fullName>
    </submittedName>
</protein>
<keyword evidence="1" id="KW-0472">Membrane</keyword>
<keyword evidence="3" id="KW-1185">Reference proteome</keyword>
<organism evidence="2 3">
    <name type="scientific">Delftia tsuruhatensis</name>
    <dbReference type="NCBI Taxonomy" id="180282"/>
    <lineage>
        <taxon>Bacteria</taxon>
        <taxon>Pseudomonadati</taxon>
        <taxon>Pseudomonadota</taxon>
        <taxon>Betaproteobacteria</taxon>
        <taxon>Burkholderiales</taxon>
        <taxon>Comamonadaceae</taxon>
        <taxon>Delftia</taxon>
    </lineage>
</organism>
<evidence type="ECO:0000313" key="2">
    <source>
        <dbReference type="EMBL" id="AOV05770.1"/>
    </source>
</evidence>
<dbReference type="RefSeq" id="WP_070080987.1">
    <property type="nucleotide sequence ID" value="NZ_CBCSDN010000022.1"/>
</dbReference>
<evidence type="ECO:0000313" key="3">
    <source>
        <dbReference type="Proteomes" id="UP000095607"/>
    </source>
</evidence>
<dbReference type="InterPro" id="IPR005625">
    <property type="entry name" value="PepSY-ass_TM"/>
</dbReference>
<feature type="transmembrane region" description="Helical" evidence="1">
    <location>
        <begin position="174"/>
        <end position="195"/>
    </location>
</feature>
<dbReference type="Proteomes" id="UP000095607">
    <property type="component" value="Chromosome"/>
</dbReference>
<accession>A0ABM6EE45</accession>
<feature type="transmembrane region" description="Helical" evidence="1">
    <location>
        <begin position="216"/>
        <end position="239"/>
    </location>
</feature>
<feature type="transmembrane region" description="Helical" evidence="1">
    <location>
        <begin position="426"/>
        <end position="448"/>
    </location>
</feature>
<name>A0ABM6EE45_9BURK</name>
<feature type="transmembrane region" description="Helical" evidence="1">
    <location>
        <begin position="491"/>
        <end position="507"/>
    </location>
</feature>
<reference evidence="2 3" key="1">
    <citation type="submission" date="2016-09" db="EMBL/GenBank/DDBJ databases">
        <title>Complete genome sequence of Deltia acidovorans CM13 isolated from murine proximal colonic tissue.</title>
        <authorList>
            <person name="Saffarian A."/>
        </authorList>
    </citation>
    <scope>NUCLEOTIDE SEQUENCE [LARGE SCALE GENOMIC DNA]</scope>
    <source>
        <strain evidence="2 3">CM13</strain>
    </source>
</reference>
<dbReference type="PANTHER" id="PTHR34219">
    <property type="entry name" value="IRON-REGULATED INNER MEMBRANE PROTEIN-RELATED"/>
    <property type="match status" value="1"/>
</dbReference>
<feature type="transmembrane region" description="Helical" evidence="1">
    <location>
        <begin position="464"/>
        <end position="484"/>
    </location>
</feature>
<feature type="transmembrane region" description="Helical" evidence="1">
    <location>
        <begin position="527"/>
        <end position="545"/>
    </location>
</feature>
<keyword evidence="1" id="KW-1133">Transmembrane helix</keyword>
<dbReference type="PANTHER" id="PTHR34219:SF4">
    <property type="entry name" value="PEPSY DOMAIN-CONTAINING PROTEIN"/>
    <property type="match status" value="1"/>
</dbReference>
<feature type="transmembrane region" description="Helical" evidence="1">
    <location>
        <begin position="384"/>
        <end position="406"/>
    </location>
</feature>
<gene>
    <name evidence="2" type="ORF">BI380_02085</name>
</gene>
<evidence type="ECO:0000256" key="1">
    <source>
        <dbReference type="SAM" id="Phobius"/>
    </source>
</evidence>